<name>A0A6A6D8F8_9PEZI</name>
<sequence>MLRNLLAALTLNILHHVDQERSDEARQAASLRSEAGMWTLGPPDRAYLNVWVRQLSDLLAGQRDPSGMRYAEEFLRCEASYLSTPLPEDASPAEIVAWLVPFLFADEAIELYHRLRAEPFERPGQAARSRARRPHRRHPLACPSSTTAASAAAGALWASPTIPPRAATAPGSARHTSPPPSTATEPPEPSRQDRQQKQGTSPQAGTGLYSAASRPPQAPFGVLALRLTFGFLLWTPGIITYNLLLFPREGTAGRAGWNPTPPASPETGMQIMSQAQQNIASGTVSDKGEADNAMAQAIKGATPRKPASNKGKGQQPQPAKDQARAPVRGSMGSRQTITLATAAAQAPTADQMARICRMFGTEAVDVDGIHSATSASLMQQAEALRPNLSDKAMEMHFQRIVGAYVGSAYGAAQFYDAKRLVARDMASKLNEMRDEDRDGPSGFESRLERAQMFAADMAAQSFATLAAAEGAVAAYAEITGNEWKPYVANTPDTQAVSRQAATLRASAFD</sequence>
<gene>
    <name evidence="2" type="ORF">K469DRAFT_685426</name>
</gene>
<dbReference type="OrthoDB" id="10666569at2759"/>
<feature type="region of interest" description="Disordered" evidence="1">
    <location>
        <begin position="161"/>
        <end position="212"/>
    </location>
</feature>
<evidence type="ECO:0000313" key="2">
    <source>
        <dbReference type="EMBL" id="KAF2174758.1"/>
    </source>
</evidence>
<evidence type="ECO:0000256" key="1">
    <source>
        <dbReference type="SAM" id="MobiDB-lite"/>
    </source>
</evidence>
<feature type="region of interest" description="Disordered" evidence="1">
    <location>
        <begin position="300"/>
        <end position="332"/>
    </location>
</feature>
<accession>A0A6A6D8F8</accession>
<feature type="compositionally biased region" description="Pro residues" evidence="1">
    <location>
        <begin position="177"/>
        <end position="187"/>
    </location>
</feature>
<evidence type="ECO:0000313" key="3">
    <source>
        <dbReference type="Proteomes" id="UP000800200"/>
    </source>
</evidence>
<feature type="compositionally biased region" description="Basic residues" evidence="1">
    <location>
        <begin position="129"/>
        <end position="139"/>
    </location>
</feature>
<dbReference type="EMBL" id="ML994777">
    <property type="protein sequence ID" value="KAF2174758.1"/>
    <property type="molecule type" value="Genomic_DNA"/>
</dbReference>
<dbReference type="AlphaFoldDB" id="A0A6A6D8F8"/>
<feature type="region of interest" description="Disordered" evidence="1">
    <location>
        <begin position="123"/>
        <end position="145"/>
    </location>
</feature>
<keyword evidence="3" id="KW-1185">Reference proteome</keyword>
<reference evidence="2" key="1">
    <citation type="journal article" date="2020" name="Stud. Mycol.">
        <title>101 Dothideomycetes genomes: a test case for predicting lifestyles and emergence of pathogens.</title>
        <authorList>
            <person name="Haridas S."/>
            <person name="Albert R."/>
            <person name="Binder M."/>
            <person name="Bloem J."/>
            <person name="Labutti K."/>
            <person name="Salamov A."/>
            <person name="Andreopoulos B."/>
            <person name="Baker S."/>
            <person name="Barry K."/>
            <person name="Bills G."/>
            <person name="Bluhm B."/>
            <person name="Cannon C."/>
            <person name="Castanera R."/>
            <person name="Culley D."/>
            <person name="Daum C."/>
            <person name="Ezra D."/>
            <person name="Gonzalez J."/>
            <person name="Henrissat B."/>
            <person name="Kuo A."/>
            <person name="Liang C."/>
            <person name="Lipzen A."/>
            <person name="Lutzoni F."/>
            <person name="Magnuson J."/>
            <person name="Mondo S."/>
            <person name="Nolan M."/>
            <person name="Ohm R."/>
            <person name="Pangilinan J."/>
            <person name="Park H.-J."/>
            <person name="Ramirez L."/>
            <person name="Alfaro M."/>
            <person name="Sun H."/>
            <person name="Tritt A."/>
            <person name="Yoshinaga Y."/>
            <person name="Zwiers L.-H."/>
            <person name="Turgeon B."/>
            <person name="Goodwin S."/>
            <person name="Spatafora J."/>
            <person name="Crous P."/>
            <person name="Grigoriev I."/>
        </authorList>
    </citation>
    <scope>NUCLEOTIDE SEQUENCE</scope>
    <source>
        <strain evidence="2">CBS 207.26</strain>
    </source>
</reference>
<organism evidence="2 3">
    <name type="scientific">Zopfia rhizophila CBS 207.26</name>
    <dbReference type="NCBI Taxonomy" id="1314779"/>
    <lineage>
        <taxon>Eukaryota</taxon>
        <taxon>Fungi</taxon>
        <taxon>Dikarya</taxon>
        <taxon>Ascomycota</taxon>
        <taxon>Pezizomycotina</taxon>
        <taxon>Dothideomycetes</taxon>
        <taxon>Dothideomycetes incertae sedis</taxon>
        <taxon>Zopfiaceae</taxon>
        <taxon>Zopfia</taxon>
    </lineage>
</organism>
<proteinExistence type="predicted"/>
<dbReference type="Proteomes" id="UP000800200">
    <property type="component" value="Unassembled WGS sequence"/>
</dbReference>
<protein>
    <submittedName>
        <fullName evidence="2">Uncharacterized protein</fullName>
    </submittedName>
</protein>